<dbReference type="AlphaFoldDB" id="A0AAV2DN59"/>
<feature type="domain" description="DUF4378" evidence="1">
    <location>
        <begin position="487"/>
        <end position="643"/>
    </location>
</feature>
<dbReference type="Pfam" id="PF14309">
    <property type="entry name" value="DUF4378"/>
    <property type="match status" value="1"/>
</dbReference>
<dbReference type="Proteomes" id="UP001497516">
    <property type="component" value="Chromosome 3"/>
</dbReference>
<dbReference type="PANTHER" id="PTHR46836">
    <property type="entry name" value="AFADIN"/>
    <property type="match status" value="1"/>
</dbReference>
<dbReference type="PANTHER" id="PTHR46836:SF7">
    <property type="entry name" value="PHOSPHATIDYLINOSITOL N-ACETYGLUCOSAMINLYTRANSFERASE SUBUNIT P-LIKE PROTEIN"/>
    <property type="match status" value="1"/>
</dbReference>
<dbReference type="InterPro" id="IPR025486">
    <property type="entry name" value="DUF4378"/>
</dbReference>
<keyword evidence="3" id="KW-1185">Reference proteome</keyword>
<proteinExistence type="predicted"/>
<evidence type="ECO:0000259" key="1">
    <source>
        <dbReference type="Pfam" id="PF14309"/>
    </source>
</evidence>
<name>A0AAV2DN59_9ROSI</name>
<accession>A0AAV2DN59</accession>
<gene>
    <name evidence="2" type="ORF">LTRI10_LOCUS16298</name>
</gene>
<organism evidence="2 3">
    <name type="scientific">Linum trigynum</name>
    <dbReference type="NCBI Taxonomy" id="586398"/>
    <lineage>
        <taxon>Eukaryota</taxon>
        <taxon>Viridiplantae</taxon>
        <taxon>Streptophyta</taxon>
        <taxon>Embryophyta</taxon>
        <taxon>Tracheophyta</taxon>
        <taxon>Spermatophyta</taxon>
        <taxon>Magnoliopsida</taxon>
        <taxon>eudicotyledons</taxon>
        <taxon>Gunneridae</taxon>
        <taxon>Pentapetalae</taxon>
        <taxon>rosids</taxon>
        <taxon>fabids</taxon>
        <taxon>Malpighiales</taxon>
        <taxon>Linaceae</taxon>
        <taxon>Linum</taxon>
    </lineage>
</organism>
<evidence type="ECO:0000313" key="2">
    <source>
        <dbReference type="EMBL" id="CAL1374431.1"/>
    </source>
</evidence>
<protein>
    <recommendedName>
        <fullName evidence="1">DUF4378 domain-containing protein</fullName>
    </recommendedName>
</protein>
<evidence type="ECO:0000313" key="3">
    <source>
        <dbReference type="Proteomes" id="UP001497516"/>
    </source>
</evidence>
<dbReference type="EMBL" id="OZ034816">
    <property type="protein sequence ID" value="CAL1374431.1"/>
    <property type="molecule type" value="Genomic_DNA"/>
</dbReference>
<sequence>MEPRQPVPSVISRLMGLDEFHPRQPVQKKARVLSEKYMQRFSSICGRAKHQKRCSIGLVSEGSRDNSSSGRVRQSVSFAGKRKAHLSSEVSLRPSNYEICRKDWNVCDQRYTNSRPGRDFGRMVVLKPHLQNMENAETRYRYLYDDTFLEKSETALLSPTQQVEQNLSRMAKKATAFPDHDPQPEIFCFNPGGLRPSKNSQYGWKVRSIGCLQRPTPLHWDLSAIRSHVSSASNDSVVKSSSRVSNLEFINSVHQKARKLLVVQRDGSQHRIPVKSYEEKSLPVEASEVVNNYPEPSYILPSVAENKFDKDSHSQSSYEMVTDGETEFVNESSLALDDQQSLEIENGNLSLRDQDDTPDTMATSIQKDVSAVSFEKEYISTYCSCTDPESQVSSEDSYYQSSPNSVLEASYRKEISSCFGCWDGDGVSLHGLHNRLELLKSEISDGNSEDFDTMVSSEGDPREAESVGDFEANEDAMRLFKAEESRDFSYLVDVLTEAGLINRNPLLIGPNYSWHSDECNIISPSVFDTLEKKYGDQISWKRDDRRLLFDRINWGLVEILQSSLCQHSVSWSKPVARRFMLNYGGQEDIEEEVWMLLASQENGKGKNSEKVMGEDDKWLELGDHVQDISRDIANSLFDELVQDAVSSMG</sequence>
<reference evidence="2 3" key="1">
    <citation type="submission" date="2024-04" db="EMBL/GenBank/DDBJ databases">
        <authorList>
            <person name="Fracassetti M."/>
        </authorList>
    </citation>
    <scope>NUCLEOTIDE SEQUENCE [LARGE SCALE GENOMIC DNA]</scope>
</reference>